<evidence type="ECO:0000259" key="2">
    <source>
        <dbReference type="PROSITE" id="PS51781"/>
    </source>
</evidence>
<evidence type="ECO:0000256" key="1">
    <source>
        <dbReference type="SAM" id="SignalP"/>
    </source>
</evidence>
<name>A0A848LZ69_9BACT</name>
<dbReference type="Gene3D" id="2.30.30.40">
    <property type="entry name" value="SH3 Domains"/>
    <property type="match status" value="1"/>
</dbReference>
<comment type="caution">
    <text evidence="3">The sequence shown here is derived from an EMBL/GenBank/DDBJ whole genome shotgun (WGS) entry which is preliminary data.</text>
</comment>
<dbReference type="AlphaFoldDB" id="A0A848LZ69"/>
<feature type="chain" id="PRO_5032650994" evidence="1">
    <location>
        <begin position="23"/>
        <end position="195"/>
    </location>
</feature>
<feature type="signal peptide" evidence="1">
    <location>
        <begin position="1"/>
        <end position="22"/>
    </location>
</feature>
<evidence type="ECO:0000313" key="3">
    <source>
        <dbReference type="EMBL" id="NMO22921.1"/>
    </source>
</evidence>
<dbReference type="EMBL" id="JABBJJ010000494">
    <property type="protein sequence ID" value="NMO22921.1"/>
    <property type="molecule type" value="Genomic_DNA"/>
</dbReference>
<dbReference type="PROSITE" id="PS51781">
    <property type="entry name" value="SH3B"/>
    <property type="match status" value="1"/>
</dbReference>
<dbReference type="RefSeq" id="WP_169352038.1">
    <property type="nucleotide sequence ID" value="NZ_JABBJJ010000494.1"/>
</dbReference>
<dbReference type="Proteomes" id="UP000518300">
    <property type="component" value="Unassembled WGS sequence"/>
</dbReference>
<organism evidence="3 4">
    <name type="scientific">Pyxidicoccus fallax</name>
    <dbReference type="NCBI Taxonomy" id="394095"/>
    <lineage>
        <taxon>Bacteria</taxon>
        <taxon>Pseudomonadati</taxon>
        <taxon>Myxococcota</taxon>
        <taxon>Myxococcia</taxon>
        <taxon>Myxococcales</taxon>
        <taxon>Cystobacterineae</taxon>
        <taxon>Myxococcaceae</taxon>
        <taxon>Pyxidicoccus</taxon>
    </lineage>
</organism>
<protein>
    <submittedName>
        <fullName evidence="3">SH3 domain-containing protein</fullName>
    </submittedName>
</protein>
<evidence type="ECO:0000313" key="4">
    <source>
        <dbReference type="Proteomes" id="UP000518300"/>
    </source>
</evidence>
<gene>
    <name evidence="3" type="ORF">HG543_49895</name>
</gene>
<keyword evidence="4" id="KW-1185">Reference proteome</keyword>
<reference evidence="3 4" key="1">
    <citation type="submission" date="2020-04" db="EMBL/GenBank/DDBJ databases">
        <title>Draft genome of Pyxidicoccus fallax type strain.</title>
        <authorList>
            <person name="Whitworth D.E."/>
        </authorList>
    </citation>
    <scope>NUCLEOTIDE SEQUENCE [LARGE SCALE GENOMIC DNA]</scope>
    <source>
        <strain evidence="3 4">DSM 14698</strain>
    </source>
</reference>
<sequence length="195" mass="20171">MGTKTSAALVAAVLALPGAAGAVKVGESLYVKAKNTRVMESPAPTANAVVILQPGEKVTWEGADPKQKQWHRVTATNGKKGFVFQTNLSTTPPNMELVTDKDGKQQLDPKKFVASGAAVKALSPGALEYGKEKQGDYAKAAEAIQALEARSKKVTTTEIAAHVKEAGLFPVVGPRDAVAIATPAKAPATGKKGGK</sequence>
<feature type="domain" description="SH3b" evidence="2">
    <location>
        <begin position="26"/>
        <end position="92"/>
    </location>
</feature>
<accession>A0A848LZ69</accession>
<dbReference type="InterPro" id="IPR003646">
    <property type="entry name" value="SH3-like_bac-type"/>
</dbReference>
<proteinExistence type="predicted"/>
<keyword evidence="1" id="KW-0732">Signal</keyword>